<dbReference type="InterPro" id="IPR050439">
    <property type="entry name" value="ADAMTS_ADAMTS-like"/>
</dbReference>
<dbReference type="Pfam" id="PF17771">
    <property type="entry name" value="ADAMTS_CR_2"/>
    <property type="match status" value="1"/>
</dbReference>
<dbReference type="InterPro" id="IPR000884">
    <property type="entry name" value="TSP1_rpt"/>
</dbReference>
<dbReference type="GO" id="GO:0046872">
    <property type="term" value="F:metal ion binding"/>
    <property type="evidence" value="ECO:0007669"/>
    <property type="project" value="UniProtKB-KW"/>
</dbReference>
<keyword evidence="7" id="KW-0325">Glycoprotein</keyword>
<keyword evidence="14" id="KW-1185">Reference proteome</keyword>
<evidence type="ECO:0000313" key="14">
    <source>
        <dbReference type="Proteomes" id="UP001516400"/>
    </source>
</evidence>
<feature type="domain" description="ADAMTS/ADAMTS-like cysteine-rich" evidence="12">
    <location>
        <begin position="171"/>
        <end position="217"/>
    </location>
</feature>
<name>A0ABD2NJ41_9CUCU</name>
<keyword evidence="3" id="KW-0479">Metal-binding</keyword>
<feature type="disulfide bond" evidence="8">
    <location>
        <begin position="17"/>
        <end position="48"/>
    </location>
</feature>
<evidence type="ECO:0000256" key="6">
    <source>
        <dbReference type="ARBA" id="ARBA00023157"/>
    </source>
</evidence>
<dbReference type="PRINTS" id="PR01857">
    <property type="entry name" value="ADAMTSFAMILY"/>
</dbReference>
<comment type="subcellular location">
    <subcellularLocation>
        <location evidence="1">Secreted</location>
    </subcellularLocation>
</comment>
<evidence type="ECO:0000256" key="2">
    <source>
        <dbReference type="ARBA" id="ARBA00022525"/>
    </source>
</evidence>
<dbReference type="SMART" id="SM00209">
    <property type="entry name" value="TSP1"/>
    <property type="match status" value="2"/>
</dbReference>
<dbReference type="PANTHER" id="PTHR13723">
    <property type="entry name" value="ADAMTS A DISINTEGRIN AND METALLOPROTEASE WITH THROMBOSPONDIN MOTIFS PROTEASE"/>
    <property type="match status" value="1"/>
</dbReference>
<sequence>MMFPGSHIEIYDEEKFCDELFCRLNGTTCASTGESMVDGTKCGENKWCFQKKCIEAGQRPRAVNGGWGDWGAPTQCSRSCGGGVTMSERNCNNPTPANGGRYCSGERQKFWICNTKPCPIGGPTFRDVQCAEGNTNSREGPWRGYFKEDEPCVLFCINDNSLVRKLQPRTKNGTPCKAGTKYTCISGVCTKVGCDFIIDSDAVDDICGICNGDGTECQIVEQYFNDTGQDYQEVTTFPANSRNILVEELGKSPNIIALKDKSTNLFILNGDHKESADITFAIDRTEAIYRHPEPDKEVLVIKGPLALPKVLYVCFFKPANIGYKYRYAKMITDGSKIGMYHWEVLEFEKCSANCEGGIQEAIIGCVEEKGGKVSPKFCKHVKRITATAKKCNEHACPRRWRVGKWGRCHACEFQSGIRTRRVECVKESPHPGAEETLVDEKECDGVRPASRELCNAVKVCRCRRKTTLGLSNRKLRDVWKQIKDAVRRGVEGNKESDNLHDTENKILNCEMKADEKVKLTESDALDNTLKIPDKTSKDEKEDSLNNEDDTLDIPNKNSKEFNEDITEESNTIDNPDEMSIDSIEYSYTTESHTLDIPDTTSIDSTEYSFTTDTLNKKLDILDEKYKDSSGDSIITKSDALNNKSDAPNGESSDSSEESVFTESDSLDNILNIPDEESKVSSEDDVSTECLELQKNIESSTPKVITDIIEEDDSTKSLSCEPTKNSRITVDITTEAPCKPVDFEESVECEKTIKVNVGDIVIDKKDTNGALIIEVPFKETSLTVNASDSAFEDLGDQLGDTLLTDHTKTVQGKDARTEIEKIRHKLKHPRQNMDE</sequence>
<evidence type="ECO:0000256" key="8">
    <source>
        <dbReference type="PIRSR" id="PIRSR613273-3"/>
    </source>
</evidence>
<dbReference type="PANTHER" id="PTHR13723:SF281">
    <property type="entry name" value="PAPILIN"/>
    <property type="match status" value="1"/>
</dbReference>
<feature type="disulfide bond" evidence="8">
    <location>
        <begin position="80"/>
        <end position="118"/>
    </location>
</feature>
<dbReference type="GO" id="GO:0016787">
    <property type="term" value="F:hydrolase activity"/>
    <property type="evidence" value="ECO:0007669"/>
    <property type="project" value="UniProtKB-KW"/>
</dbReference>
<evidence type="ECO:0000259" key="12">
    <source>
        <dbReference type="Pfam" id="PF19236"/>
    </source>
</evidence>
<feature type="disulfide bond" evidence="8">
    <location>
        <begin position="91"/>
        <end position="103"/>
    </location>
</feature>
<dbReference type="Gene3D" id="2.20.100.10">
    <property type="entry name" value="Thrombospondin type-1 (TSP1) repeat"/>
    <property type="match status" value="2"/>
</dbReference>
<gene>
    <name evidence="13" type="ORF">HHI36_013735</name>
</gene>
<dbReference type="Pfam" id="PF00090">
    <property type="entry name" value="TSP_1"/>
    <property type="match status" value="1"/>
</dbReference>
<feature type="compositionally biased region" description="Basic and acidic residues" evidence="9">
    <location>
        <begin position="531"/>
        <end position="543"/>
    </location>
</feature>
<evidence type="ECO:0000259" key="11">
    <source>
        <dbReference type="Pfam" id="PF17771"/>
    </source>
</evidence>
<feature type="domain" description="ADAMTS cysteine-rich" evidence="11">
    <location>
        <begin position="13"/>
        <end position="54"/>
    </location>
</feature>
<dbReference type="InterPro" id="IPR045371">
    <property type="entry name" value="ADAMTS_CR_3"/>
</dbReference>
<dbReference type="Pfam" id="PF05986">
    <property type="entry name" value="ADAMTS_spacer1"/>
    <property type="match status" value="1"/>
</dbReference>
<dbReference type="Proteomes" id="UP001516400">
    <property type="component" value="Unassembled WGS sequence"/>
</dbReference>
<feature type="region of interest" description="Disordered" evidence="9">
    <location>
        <begin position="628"/>
        <end position="665"/>
    </location>
</feature>
<dbReference type="SUPFAM" id="SSF82895">
    <property type="entry name" value="TSP-1 type 1 repeat"/>
    <property type="match status" value="2"/>
</dbReference>
<evidence type="ECO:0000259" key="10">
    <source>
        <dbReference type="Pfam" id="PF05986"/>
    </source>
</evidence>
<dbReference type="Gene3D" id="2.60.120.830">
    <property type="match status" value="1"/>
</dbReference>
<feature type="region of interest" description="Disordered" evidence="9">
    <location>
        <begin position="530"/>
        <end position="577"/>
    </location>
</feature>
<dbReference type="EMBL" id="JABFTP020000103">
    <property type="protein sequence ID" value="KAL3278412.1"/>
    <property type="molecule type" value="Genomic_DNA"/>
</dbReference>
<organism evidence="13 14">
    <name type="scientific">Cryptolaemus montrouzieri</name>
    <dbReference type="NCBI Taxonomy" id="559131"/>
    <lineage>
        <taxon>Eukaryota</taxon>
        <taxon>Metazoa</taxon>
        <taxon>Ecdysozoa</taxon>
        <taxon>Arthropoda</taxon>
        <taxon>Hexapoda</taxon>
        <taxon>Insecta</taxon>
        <taxon>Pterygota</taxon>
        <taxon>Neoptera</taxon>
        <taxon>Endopterygota</taxon>
        <taxon>Coleoptera</taxon>
        <taxon>Polyphaga</taxon>
        <taxon>Cucujiformia</taxon>
        <taxon>Coccinelloidea</taxon>
        <taxon>Coccinellidae</taxon>
        <taxon>Scymninae</taxon>
        <taxon>Scymnini</taxon>
        <taxon>Cryptolaemus</taxon>
    </lineage>
</organism>
<dbReference type="InterPro" id="IPR036383">
    <property type="entry name" value="TSP1_rpt_sf"/>
</dbReference>
<dbReference type="FunFam" id="2.20.100.10:FF:000001">
    <property type="entry name" value="semaphorin-5A isoform X1"/>
    <property type="match status" value="1"/>
</dbReference>
<dbReference type="Pfam" id="PF19236">
    <property type="entry name" value="ADAMTS_CR_3"/>
    <property type="match status" value="1"/>
</dbReference>
<proteinExistence type="predicted"/>
<dbReference type="InterPro" id="IPR013273">
    <property type="entry name" value="ADAMTS/ADAMTS-like"/>
</dbReference>
<feature type="domain" description="ADAMTS/ADAMTS-like Spacer 1" evidence="10">
    <location>
        <begin position="221"/>
        <end position="327"/>
    </location>
</feature>
<feature type="disulfide bond" evidence="8">
    <location>
        <begin position="42"/>
        <end position="53"/>
    </location>
</feature>
<feature type="compositionally biased region" description="Polar residues" evidence="9">
    <location>
        <begin position="630"/>
        <end position="665"/>
    </location>
</feature>
<dbReference type="AlphaFoldDB" id="A0ABD2NJ41"/>
<evidence type="ECO:0000256" key="9">
    <source>
        <dbReference type="SAM" id="MobiDB-lite"/>
    </source>
</evidence>
<keyword evidence="2" id="KW-0964">Secreted</keyword>
<evidence type="ECO:0000256" key="3">
    <source>
        <dbReference type="ARBA" id="ARBA00022723"/>
    </source>
</evidence>
<reference evidence="13 14" key="1">
    <citation type="journal article" date="2021" name="BMC Biol.">
        <title>Horizontally acquired antibacterial genes associated with adaptive radiation of ladybird beetles.</title>
        <authorList>
            <person name="Li H.S."/>
            <person name="Tang X.F."/>
            <person name="Huang Y.H."/>
            <person name="Xu Z.Y."/>
            <person name="Chen M.L."/>
            <person name="Du X.Y."/>
            <person name="Qiu B.Y."/>
            <person name="Chen P.T."/>
            <person name="Zhang W."/>
            <person name="Slipinski A."/>
            <person name="Escalona H.E."/>
            <person name="Waterhouse R.M."/>
            <person name="Zwick A."/>
            <person name="Pang H."/>
        </authorList>
    </citation>
    <scope>NUCLEOTIDE SEQUENCE [LARGE SCALE GENOMIC DNA]</scope>
    <source>
        <strain evidence="13">SYSU2018</strain>
    </source>
</reference>
<feature type="disulfide bond" evidence="8">
    <location>
        <begin position="76"/>
        <end position="113"/>
    </location>
</feature>
<evidence type="ECO:0000313" key="13">
    <source>
        <dbReference type="EMBL" id="KAL3278412.1"/>
    </source>
</evidence>
<evidence type="ECO:0000256" key="7">
    <source>
        <dbReference type="ARBA" id="ARBA00023180"/>
    </source>
</evidence>
<keyword evidence="4" id="KW-0378">Hydrolase</keyword>
<dbReference type="Gene3D" id="3.40.1620.60">
    <property type="match status" value="1"/>
</dbReference>
<dbReference type="PROSITE" id="PS50092">
    <property type="entry name" value="TSP1"/>
    <property type="match status" value="2"/>
</dbReference>
<evidence type="ECO:0000256" key="1">
    <source>
        <dbReference type="ARBA" id="ARBA00004613"/>
    </source>
</evidence>
<evidence type="ECO:0000256" key="5">
    <source>
        <dbReference type="ARBA" id="ARBA00022833"/>
    </source>
</evidence>
<dbReference type="GO" id="GO:0005576">
    <property type="term" value="C:extracellular region"/>
    <property type="evidence" value="ECO:0007669"/>
    <property type="project" value="UniProtKB-SubCell"/>
</dbReference>
<accession>A0ABD2NJ41</accession>
<dbReference type="Pfam" id="PF19030">
    <property type="entry name" value="TSP1_ADAMTS"/>
    <property type="match status" value="1"/>
</dbReference>
<keyword evidence="5" id="KW-0862">Zinc</keyword>
<dbReference type="InterPro" id="IPR041645">
    <property type="entry name" value="ADAMTS_CR_2"/>
</dbReference>
<comment type="caution">
    <text evidence="13">The sequence shown here is derived from an EMBL/GenBank/DDBJ whole genome shotgun (WGS) entry which is preliminary data.</text>
</comment>
<protein>
    <submittedName>
        <fullName evidence="13">Uncharacterized protein</fullName>
    </submittedName>
</protein>
<keyword evidence="6 8" id="KW-1015">Disulfide bond</keyword>
<dbReference type="InterPro" id="IPR010294">
    <property type="entry name" value="ADAMTS_spacer1"/>
</dbReference>
<evidence type="ECO:0000256" key="4">
    <source>
        <dbReference type="ARBA" id="ARBA00022801"/>
    </source>
</evidence>